<organism evidence="1 2">
    <name type="scientific">Rhizobium rhizogenes</name>
    <name type="common">Agrobacterium rhizogenes</name>
    <dbReference type="NCBI Taxonomy" id="359"/>
    <lineage>
        <taxon>Bacteria</taxon>
        <taxon>Pseudomonadati</taxon>
        <taxon>Pseudomonadota</taxon>
        <taxon>Alphaproteobacteria</taxon>
        <taxon>Hyphomicrobiales</taxon>
        <taxon>Rhizobiaceae</taxon>
        <taxon>Rhizobium/Agrobacterium group</taxon>
        <taxon>Rhizobium</taxon>
    </lineage>
</organism>
<dbReference type="AlphaFoldDB" id="A0AAN2A5L0"/>
<proteinExistence type="predicted"/>
<name>A0AAN2A5L0_RHIRH</name>
<evidence type="ECO:0000313" key="1">
    <source>
        <dbReference type="EMBL" id="CAD0213265.1"/>
    </source>
</evidence>
<sequence>MRDFVRFLIIKPFEADPADPAMWSAYQAYWKKMMEEVGAGWPHGDKEYTTIGSGLICLATNSGAALLTK</sequence>
<gene>
    <name evidence="1" type="ORF">AGRHK599_LOCUS2308</name>
</gene>
<accession>A0AAN2A5L0</accession>
<dbReference type="Proteomes" id="UP000528185">
    <property type="component" value="Unassembled WGS sequence"/>
</dbReference>
<reference evidence="1 2" key="1">
    <citation type="submission" date="2020-06" db="EMBL/GenBank/DDBJ databases">
        <authorList>
            <person name="De Coninck B."/>
            <person name="Ibrahim H."/>
        </authorList>
    </citation>
    <scope>NUCLEOTIDE SEQUENCE [LARGE SCALE GENOMIC DNA]</scope>
    <source>
        <strain evidence="1">Ag_rhizogenes_K599</strain>
    </source>
</reference>
<comment type="caution">
    <text evidence="1">The sequence shown here is derived from an EMBL/GenBank/DDBJ whole genome shotgun (WGS) entry which is preliminary data.</text>
</comment>
<protein>
    <submittedName>
        <fullName evidence="1">Uncharacterized protein</fullName>
    </submittedName>
</protein>
<evidence type="ECO:0000313" key="2">
    <source>
        <dbReference type="Proteomes" id="UP000528185"/>
    </source>
</evidence>
<dbReference type="EMBL" id="CAICSX020000001">
    <property type="protein sequence ID" value="CAD0213265.1"/>
    <property type="molecule type" value="Genomic_DNA"/>
</dbReference>